<dbReference type="EMBL" id="BAAATL010000001">
    <property type="protein sequence ID" value="GAA2463893.1"/>
    <property type="molecule type" value="Genomic_DNA"/>
</dbReference>
<dbReference type="Proteomes" id="UP001501721">
    <property type="component" value="Unassembled WGS sequence"/>
</dbReference>
<evidence type="ECO:0000313" key="3">
    <source>
        <dbReference type="Proteomes" id="UP001501721"/>
    </source>
</evidence>
<proteinExistence type="predicted"/>
<accession>A0ABN3KJZ4</accession>
<gene>
    <name evidence="2" type="ORF">GCM10010422_00190</name>
</gene>
<reference evidence="2 3" key="1">
    <citation type="journal article" date="2019" name="Int. J. Syst. Evol. Microbiol.">
        <title>The Global Catalogue of Microorganisms (GCM) 10K type strain sequencing project: providing services to taxonomists for standard genome sequencing and annotation.</title>
        <authorList>
            <consortium name="The Broad Institute Genomics Platform"/>
            <consortium name="The Broad Institute Genome Sequencing Center for Infectious Disease"/>
            <person name="Wu L."/>
            <person name="Ma J."/>
        </authorList>
    </citation>
    <scope>NUCLEOTIDE SEQUENCE [LARGE SCALE GENOMIC DNA]</scope>
    <source>
        <strain evidence="2 3">JCM 6923</strain>
    </source>
</reference>
<comment type="caution">
    <text evidence="2">The sequence shown here is derived from an EMBL/GenBank/DDBJ whole genome shotgun (WGS) entry which is preliminary data.</text>
</comment>
<evidence type="ECO:0000256" key="1">
    <source>
        <dbReference type="SAM" id="MobiDB-lite"/>
    </source>
</evidence>
<protein>
    <submittedName>
        <fullName evidence="2">Uncharacterized protein</fullName>
    </submittedName>
</protein>
<sequence length="63" mass="6924">MSRAEIHAGDNLVKRDEQSDVPLSRARPIAQAIEQSYPEWVKRTKGNGGLSVSLDARFGDLSV</sequence>
<evidence type="ECO:0000313" key="2">
    <source>
        <dbReference type="EMBL" id="GAA2463893.1"/>
    </source>
</evidence>
<keyword evidence="3" id="KW-1185">Reference proteome</keyword>
<feature type="region of interest" description="Disordered" evidence="1">
    <location>
        <begin position="1"/>
        <end position="25"/>
    </location>
</feature>
<feature type="compositionally biased region" description="Basic and acidic residues" evidence="1">
    <location>
        <begin position="1"/>
        <end position="18"/>
    </location>
</feature>
<name>A0ABN3KJZ4_9ACTN</name>
<organism evidence="2 3">
    <name type="scientific">Streptomyces graminearus</name>
    <dbReference type="NCBI Taxonomy" id="284030"/>
    <lineage>
        <taxon>Bacteria</taxon>
        <taxon>Bacillati</taxon>
        <taxon>Actinomycetota</taxon>
        <taxon>Actinomycetes</taxon>
        <taxon>Kitasatosporales</taxon>
        <taxon>Streptomycetaceae</taxon>
        <taxon>Streptomyces</taxon>
    </lineage>
</organism>